<name>A0ACD5Y9W4_AVESA</name>
<organism evidence="1 2">
    <name type="scientific">Avena sativa</name>
    <name type="common">Oat</name>
    <dbReference type="NCBI Taxonomy" id="4498"/>
    <lineage>
        <taxon>Eukaryota</taxon>
        <taxon>Viridiplantae</taxon>
        <taxon>Streptophyta</taxon>
        <taxon>Embryophyta</taxon>
        <taxon>Tracheophyta</taxon>
        <taxon>Spermatophyta</taxon>
        <taxon>Magnoliopsida</taxon>
        <taxon>Liliopsida</taxon>
        <taxon>Poales</taxon>
        <taxon>Poaceae</taxon>
        <taxon>BOP clade</taxon>
        <taxon>Pooideae</taxon>
        <taxon>Poodae</taxon>
        <taxon>Poeae</taxon>
        <taxon>Poeae Chloroplast Group 1 (Aveneae type)</taxon>
        <taxon>Aveninae</taxon>
        <taxon>Avena</taxon>
    </lineage>
</organism>
<accession>A0ACD5Y9W4</accession>
<protein>
    <submittedName>
        <fullName evidence="1">Uncharacterized protein</fullName>
    </submittedName>
</protein>
<dbReference type="Proteomes" id="UP001732700">
    <property type="component" value="Chromosome 5D"/>
</dbReference>
<keyword evidence="2" id="KW-1185">Reference proteome</keyword>
<evidence type="ECO:0000313" key="1">
    <source>
        <dbReference type="EnsemblPlants" id="AVESA.00010b.r2.5DG0935390.1.CDS"/>
    </source>
</evidence>
<proteinExistence type="predicted"/>
<evidence type="ECO:0000313" key="2">
    <source>
        <dbReference type="Proteomes" id="UP001732700"/>
    </source>
</evidence>
<reference evidence="1" key="2">
    <citation type="submission" date="2025-09" db="UniProtKB">
        <authorList>
            <consortium name="EnsemblPlants"/>
        </authorList>
    </citation>
    <scope>IDENTIFICATION</scope>
</reference>
<sequence length="326" mass="37413">MENTMFNRSHHTSGPTSQFKFELLKQITNNFSEDRIIGSGAYGVVYKGVLDNGENIAVKKLINRPLDHDSEKQFHNECINLMRVHHPNIVRLVGYCDETRRRCIEHDGIYVFAEENERALCFEFLEGGSLDKHVSDEPCRLDWDTCYNIIKGVCHGLNHLHNGYKDSIFHFDLKPANILLDNTMIPKIGDFGLSRLFSTTGTCTTTTPLGTIGYTPQEYVDKQEISPKFDVFSLGGVILHIMAGRKHYYDHVDTPSKIIELVCEIWGKRLHATIWSHASKEVKTCIEIALRCVKSDRHERPTISMIVNDLNRNDIAKFPLTYEWRV</sequence>
<reference evidence="1" key="1">
    <citation type="submission" date="2021-05" db="EMBL/GenBank/DDBJ databases">
        <authorList>
            <person name="Scholz U."/>
            <person name="Mascher M."/>
            <person name="Fiebig A."/>
        </authorList>
    </citation>
    <scope>NUCLEOTIDE SEQUENCE [LARGE SCALE GENOMIC DNA]</scope>
</reference>
<dbReference type="EnsemblPlants" id="AVESA.00010b.r2.5DG0935390.1">
    <property type="protein sequence ID" value="AVESA.00010b.r2.5DG0935390.1.CDS"/>
    <property type="gene ID" value="AVESA.00010b.r2.5DG0935390"/>
</dbReference>